<dbReference type="InterPro" id="IPR036034">
    <property type="entry name" value="PDZ_sf"/>
</dbReference>
<dbReference type="PANTHER" id="PTHR32060:SF30">
    <property type="entry name" value="CARBOXY-TERMINAL PROCESSING PROTEASE CTPA"/>
    <property type="match status" value="1"/>
</dbReference>
<dbReference type="Proteomes" id="UP000256373">
    <property type="component" value="Unassembled WGS sequence"/>
</dbReference>
<feature type="domain" description="PDZ" evidence="2">
    <location>
        <begin position="95"/>
        <end position="166"/>
    </location>
</feature>
<dbReference type="InterPro" id="IPR041613">
    <property type="entry name" value="Pept_S41_N"/>
</dbReference>
<feature type="signal peptide" evidence="1">
    <location>
        <begin position="1"/>
        <end position="22"/>
    </location>
</feature>
<sequence>MKTLQKFNPLFFLALLFISASCDPDDINTLGGNLNVNKQSVNDWTYQIMNDGYFWYDQMPAKSATDLSEEPGNYFEKLVYRRQTHDRFSMITDDIDAVQKQFNGVSKVFGIHYMMAYTDASKTNVGAFLSHVSKTSPAEKAGLKRGDVITKVNGTALTENNYVNLLGGSETIKVNLGAVNDGVVQTDDSKTISLTKAEVTENPIAYSKIITKGNKKVGYLVYTQFVPGTDANKELYDNELRSIFADFKSAGVNELVLDLRLNGGGYMSSAVTLGSLIVSNYSASKIFYKEQWNDKYIKYWQEKNGADALTYKFSNEQSNIGAQLGRIFVLTSQGTASASELIINGLRPHMNVVTIGDHTAGKNLFGTLIGDDKKRWKYGIYIMLGQTVNASGDSDYGTSEGISADRAVQDNQLPYKAFGDENETLLNVALREMGIQTTPNARLSTPVTSQLVSEKPLRDSPSVWNEQMIKDVQLPQKTDL</sequence>
<dbReference type="OrthoDB" id="7168509at2"/>
<dbReference type="GO" id="GO:0006508">
    <property type="term" value="P:proteolysis"/>
    <property type="evidence" value="ECO:0007669"/>
    <property type="project" value="InterPro"/>
</dbReference>
<dbReference type="PANTHER" id="PTHR32060">
    <property type="entry name" value="TAIL-SPECIFIC PROTEASE"/>
    <property type="match status" value="1"/>
</dbReference>
<dbReference type="SMART" id="SM00228">
    <property type="entry name" value="PDZ"/>
    <property type="match status" value="1"/>
</dbReference>
<dbReference type="CDD" id="cd07561">
    <property type="entry name" value="Peptidase_S41_CPP_like"/>
    <property type="match status" value="1"/>
</dbReference>
<dbReference type="GO" id="GO:0007165">
    <property type="term" value="P:signal transduction"/>
    <property type="evidence" value="ECO:0007669"/>
    <property type="project" value="TreeGrafter"/>
</dbReference>
<organism evidence="3 4">
    <name type="scientific">Dyadobacter luteus</name>
    <dbReference type="NCBI Taxonomy" id="2259619"/>
    <lineage>
        <taxon>Bacteria</taxon>
        <taxon>Pseudomonadati</taxon>
        <taxon>Bacteroidota</taxon>
        <taxon>Cytophagia</taxon>
        <taxon>Cytophagales</taxon>
        <taxon>Spirosomataceae</taxon>
        <taxon>Dyadobacter</taxon>
    </lineage>
</organism>
<protein>
    <submittedName>
        <fullName evidence="3">Peptidase S41</fullName>
    </submittedName>
</protein>
<dbReference type="EMBL" id="QNUL01000023">
    <property type="protein sequence ID" value="REA58093.1"/>
    <property type="molecule type" value="Genomic_DNA"/>
</dbReference>
<gene>
    <name evidence="3" type="ORF">DSL64_22180</name>
</gene>
<evidence type="ECO:0000259" key="2">
    <source>
        <dbReference type="PROSITE" id="PS50106"/>
    </source>
</evidence>
<dbReference type="SUPFAM" id="SSF52096">
    <property type="entry name" value="ClpP/crotonase"/>
    <property type="match status" value="1"/>
</dbReference>
<dbReference type="Gene3D" id="2.30.42.10">
    <property type="match status" value="1"/>
</dbReference>
<reference evidence="3 4" key="1">
    <citation type="submission" date="2018-07" db="EMBL/GenBank/DDBJ databases">
        <title>Dyadobacter roseus sp. nov., isolated from rose rhizosphere soil.</title>
        <authorList>
            <person name="Chen L."/>
        </authorList>
    </citation>
    <scope>NUCLEOTIDE SEQUENCE [LARGE SCALE GENOMIC DNA]</scope>
    <source>
        <strain evidence="3 4">RS19</strain>
    </source>
</reference>
<dbReference type="Pfam" id="PF03572">
    <property type="entry name" value="Peptidase_S41"/>
    <property type="match status" value="1"/>
</dbReference>
<dbReference type="PROSITE" id="PS51257">
    <property type="entry name" value="PROKAR_LIPOPROTEIN"/>
    <property type="match status" value="1"/>
</dbReference>
<dbReference type="RefSeq" id="WP_115833132.1">
    <property type="nucleotide sequence ID" value="NZ_QNUL01000023.1"/>
</dbReference>
<dbReference type="SUPFAM" id="SSF50156">
    <property type="entry name" value="PDZ domain-like"/>
    <property type="match status" value="1"/>
</dbReference>
<dbReference type="Pfam" id="PF18294">
    <property type="entry name" value="Pept_S41_N"/>
    <property type="match status" value="1"/>
</dbReference>
<dbReference type="Gene3D" id="3.90.226.10">
    <property type="entry name" value="2-enoyl-CoA Hydratase, Chain A, domain 1"/>
    <property type="match status" value="1"/>
</dbReference>
<keyword evidence="4" id="KW-1185">Reference proteome</keyword>
<dbReference type="PROSITE" id="PS50106">
    <property type="entry name" value="PDZ"/>
    <property type="match status" value="1"/>
</dbReference>
<dbReference type="GO" id="GO:0008236">
    <property type="term" value="F:serine-type peptidase activity"/>
    <property type="evidence" value="ECO:0007669"/>
    <property type="project" value="InterPro"/>
</dbReference>
<proteinExistence type="predicted"/>
<dbReference type="InterPro" id="IPR029045">
    <property type="entry name" value="ClpP/crotonase-like_dom_sf"/>
</dbReference>
<dbReference type="InterPro" id="IPR001478">
    <property type="entry name" value="PDZ"/>
</dbReference>
<evidence type="ECO:0000256" key="1">
    <source>
        <dbReference type="SAM" id="SignalP"/>
    </source>
</evidence>
<dbReference type="Pfam" id="PF17820">
    <property type="entry name" value="PDZ_6"/>
    <property type="match status" value="1"/>
</dbReference>
<dbReference type="SMART" id="SM00245">
    <property type="entry name" value="TSPc"/>
    <property type="match status" value="1"/>
</dbReference>
<comment type="caution">
    <text evidence="3">The sequence shown here is derived from an EMBL/GenBank/DDBJ whole genome shotgun (WGS) entry which is preliminary data.</text>
</comment>
<feature type="chain" id="PRO_5017542687" evidence="1">
    <location>
        <begin position="23"/>
        <end position="480"/>
    </location>
</feature>
<name>A0A3D8Y6Z0_9BACT</name>
<evidence type="ECO:0000313" key="3">
    <source>
        <dbReference type="EMBL" id="REA58093.1"/>
    </source>
</evidence>
<keyword evidence="1" id="KW-0732">Signal</keyword>
<accession>A0A3D8Y6Z0</accession>
<dbReference type="GO" id="GO:0030288">
    <property type="term" value="C:outer membrane-bounded periplasmic space"/>
    <property type="evidence" value="ECO:0007669"/>
    <property type="project" value="TreeGrafter"/>
</dbReference>
<dbReference type="InterPro" id="IPR041489">
    <property type="entry name" value="PDZ_6"/>
</dbReference>
<dbReference type="InterPro" id="IPR005151">
    <property type="entry name" value="Tail-specific_protease"/>
</dbReference>
<dbReference type="AlphaFoldDB" id="A0A3D8Y6Z0"/>
<evidence type="ECO:0000313" key="4">
    <source>
        <dbReference type="Proteomes" id="UP000256373"/>
    </source>
</evidence>
<dbReference type="Gene3D" id="3.30.750.170">
    <property type="match status" value="1"/>
</dbReference>
<dbReference type="GO" id="GO:0004175">
    <property type="term" value="F:endopeptidase activity"/>
    <property type="evidence" value="ECO:0007669"/>
    <property type="project" value="TreeGrafter"/>
</dbReference>